<feature type="domain" description="EGF-like" evidence="1">
    <location>
        <begin position="198"/>
        <end position="233"/>
    </location>
</feature>
<name>A0A915HRI3_ROMCU</name>
<sequence length="414" mass="46096">MTTGSCVCAPGSYNIPESKYCHYPMEAYYSTTTTEITTDQQKKNESVTEVGTFTVKPPTADQDQEQLSILVDTKHGSSACGSMNPSCPGNLICDLSNQQCVCPIGKHLIEETFCSGVVDESGIHYFINIRFQFNILIFMKARRSRQLYPSASKCRSNSDCTDGSFCNMLTMSSFCQCLSNYVAVKNRCLKAIYPGQFGCVNDLQCSAVHKGTVCHDNTCSCPPGTHLIFLVCVPENVIDNIIAYNVMIQLLAHSQLTISLDDRQRSSYANPGDRCDQQQQCLGGSFCFGRKCVCPDNSIMKHGRCDVDHQYENNYQIIAATPTTAPNPIIKKMSENTKLNFEDRTTIVPDNMLEKEVQPGHLCDSKINCAENALCVNGICRCFSNFELRSGRCVRVGHNHWRPISNNQLYNVDQ</sequence>
<dbReference type="Proteomes" id="UP000887565">
    <property type="component" value="Unplaced"/>
</dbReference>
<feature type="domain" description="EGF-like" evidence="1">
    <location>
        <begin position="362"/>
        <end position="394"/>
    </location>
</feature>
<dbReference type="PANTHER" id="PTHR45985:SF3">
    <property type="entry name" value="CHITIN DEACETYLASE-LIKE 4"/>
    <property type="match status" value="1"/>
</dbReference>
<dbReference type="AlphaFoldDB" id="A0A915HRI3"/>
<dbReference type="Pfam" id="PF01683">
    <property type="entry name" value="EB"/>
    <property type="match status" value="3"/>
</dbReference>
<evidence type="ECO:0000259" key="1">
    <source>
        <dbReference type="SMART" id="SM00181"/>
    </source>
</evidence>
<dbReference type="InterPro" id="IPR052740">
    <property type="entry name" value="CE4"/>
</dbReference>
<feature type="domain" description="EGF-like" evidence="1">
    <location>
        <begin position="274"/>
        <end position="306"/>
    </location>
</feature>
<dbReference type="InterPro" id="IPR000742">
    <property type="entry name" value="EGF"/>
</dbReference>
<feature type="domain" description="EGF-like" evidence="1">
    <location>
        <begin position="153"/>
        <end position="189"/>
    </location>
</feature>
<dbReference type="WBParaSite" id="nRc.2.0.1.t04136-RA">
    <property type="protein sequence ID" value="nRc.2.0.1.t04136-RA"/>
    <property type="gene ID" value="nRc.2.0.1.g04136"/>
</dbReference>
<dbReference type="InterPro" id="IPR006149">
    <property type="entry name" value="EB_dom"/>
</dbReference>
<keyword evidence="2" id="KW-1185">Reference proteome</keyword>
<protein>
    <submittedName>
        <fullName evidence="3">EGF-like domain-containing protein</fullName>
    </submittedName>
</protein>
<proteinExistence type="predicted"/>
<evidence type="ECO:0000313" key="3">
    <source>
        <dbReference type="WBParaSite" id="nRc.2.0.1.t04136-RA"/>
    </source>
</evidence>
<reference evidence="3" key="1">
    <citation type="submission" date="2022-11" db="UniProtKB">
        <authorList>
            <consortium name="WormBaseParasite"/>
        </authorList>
    </citation>
    <scope>IDENTIFICATION</scope>
</reference>
<evidence type="ECO:0000313" key="2">
    <source>
        <dbReference type="Proteomes" id="UP000887565"/>
    </source>
</evidence>
<dbReference type="SMART" id="SM00181">
    <property type="entry name" value="EGF"/>
    <property type="match status" value="4"/>
</dbReference>
<dbReference type="PANTHER" id="PTHR45985">
    <property type="match status" value="1"/>
</dbReference>
<accession>A0A915HRI3</accession>
<organism evidence="2 3">
    <name type="scientific">Romanomermis culicivorax</name>
    <name type="common">Nematode worm</name>
    <dbReference type="NCBI Taxonomy" id="13658"/>
    <lineage>
        <taxon>Eukaryota</taxon>
        <taxon>Metazoa</taxon>
        <taxon>Ecdysozoa</taxon>
        <taxon>Nematoda</taxon>
        <taxon>Enoplea</taxon>
        <taxon>Dorylaimia</taxon>
        <taxon>Mermithida</taxon>
        <taxon>Mermithoidea</taxon>
        <taxon>Mermithidae</taxon>
        <taxon>Romanomermis</taxon>
    </lineage>
</organism>